<feature type="compositionally biased region" description="Basic and acidic residues" evidence="1">
    <location>
        <begin position="40"/>
        <end position="56"/>
    </location>
</feature>
<dbReference type="RefSeq" id="XP_013771941.1">
    <property type="nucleotide sequence ID" value="XM_013916487.2"/>
</dbReference>
<evidence type="ECO:0000256" key="1">
    <source>
        <dbReference type="SAM" id="MobiDB-lite"/>
    </source>
</evidence>
<name>A0ABM1AZW7_LIMPO</name>
<keyword evidence="2" id="KW-1185">Reference proteome</keyword>
<gene>
    <name evidence="3" type="primary">LOC106457101</name>
</gene>
<feature type="region of interest" description="Disordered" evidence="1">
    <location>
        <begin position="32"/>
        <end position="56"/>
    </location>
</feature>
<dbReference type="Pfam" id="PF15880">
    <property type="entry name" value="NDUFV3"/>
    <property type="match status" value="1"/>
</dbReference>
<accession>A0ABM1AZW7</accession>
<proteinExistence type="predicted"/>
<reference evidence="3" key="1">
    <citation type="submission" date="2025-08" db="UniProtKB">
        <authorList>
            <consortium name="RefSeq"/>
        </authorList>
    </citation>
    <scope>IDENTIFICATION</scope>
    <source>
        <tissue evidence="3">Muscle</tissue>
    </source>
</reference>
<dbReference type="InterPro" id="IPR026193">
    <property type="entry name" value="NDUFV3"/>
</dbReference>
<organism evidence="2 3">
    <name type="scientific">Limulus polyphemus</name>
    <name type="common">Atlantic horseshoe crab</name>
    <dbReference type="NCBI Taxonomy" id="6850"/>
    <lineage>
        <taxon>Eukaryota</taxon>
        <taxon>Metazoa</taxon>
        <taxon>Ecdysozoa</taxon>
        <taxon>Arthropoda</taxon>
        <taxon>Chelicerata</taxon>
        <taxon>Merostomata</taxon>
        <taxon>Xiphosura</taxon>
        <taxon>Limulidae</taxon>
        <taxon>Limulus</taxon>
    </lineage>
</organism>
<protein>
    <submittedName>
        <fullName evidence="3">Uncharacterized protein LOC106457101</fullName>
    </submittedName>
</protein>
<dbReference type="Proteomes" id="UP000694941">
    <property type="component" value="Unplaced"/>
</dbReference>
<evidence type="ECO:0000313" key="2">
    <source>
        <dbReference type="Proteomes" id="UP000694941"/>
    </source>
</evidence>
<dbReference type="GeneID" id="106457101"/>
<evidence type="ECO:0000313" key="3">
    <source>
        <dbReference type="RefSeq" id="XP_013771941.1"/>
    </source>
</evidence>
<sequence>MALLVFRSNLKYFRQRVVSVSSLTVSLQQKLSGKVGSEPVKPDNKSSEPSKPQTKEVVGKYKVPEYYNHNEWSFNDMMIDMGKYWLPQPSSKRLN</sequence>